<gene>
    <name evidence="1" type="ORF">ACFOEN_06575</name>
</gene>
<dbReference type="SUPFAM" id="SSF50475">
    <property type="entry name" value="FMN-binding split barrel"/>
    <property type="match status" value="1"/>
</dbReference>
<dbReference type="PANTHER" id="PTHR35802">
    <property type="entry name" value="PROTEASE SYNTHASE AND SPORULATION PROTEIN PAI 2"/>
    <property type="match status" value="1"/>
</dbReference>
<proteinExistence type="predicted"/>
<dbReference type="InterPro" id="IPR007396">
    <property type="entry name" value="TR_PAI2-type"/>
</dbReference>
<reference evidence="2" key="1">
    <citation type="journal article" date="2019" name="Int. J. Syst. Evol. Microbiol.">
        <title>The Global Catalogue of Microorganisms (GCM) 10K type strain sequencing project: providing services to taxonomists for standard genome sequencing and annotation.</title>
        <authorList>
            <consortium name="The Broad Institute Genomics Platform"/>
            <consortium name="The Broad Institute Genome Sequencing Center for Infectious Disease"/>
            <person name="Wu L."/>
            <person name="Ma J."/>
        </authorList>
    </citation>
    <scope>NUCLEOTIDE SEQUENCE [LARGE SCALE GENOMIC DNA]</scope>
    <source>
        <strain evidence="2">KCTC 52168</strain>
    </source>
</reference>
<organism evidence="1 2">
    <name type="scientific">Piscinibacterium candidicorallinum</name>
    <dbReference type="NCBI Taxonomy" id="1793872"/>
    <lineage>
        <taxon>Bacteria</taxon>
        <taxon>Pseudomonadati</taxon>
        <taxon>Pseudomonadota</taxon>
        <taxon>Betaproteobacteria</taxon>
        <taxon>Burkholderiales</taxon>
        <taxon>Piscinibacterium</taxon>
    </lineage>
</organism>
<dbReference type="RefSeq" id="WP_377302197.1">
    <property type="nucleotide sequence ID" value="NZ_JBHRTI010000003.1"/>
</dbReference>
<dbReference type="PANTHER" id="PTHR35802:SF1">
    <property type="entry name" value="PROTEASE SYNTHASE AND SPORULATION PROTEIN PAI 2"/>
    <property type="match status" value="1"/>
</dbReference>
<dbReference type="PIRSF" id="PIRSF010372">
    <property type="entry name" value="PaiB"/>
    <property type="match status" value="1"/>
</dbReference>
<name>A0ABV7H0K5_9BURK</name>
<protein>
    <submittedName>
        <fullName evidence="1">FMN-binding negative transcriptional regulator</fullName>
    </submittedName>
</protein>
<evidence type="ECO:0000313" key="2">
    <source>
        <dbReference type="Proteomes" id="UP001595556"/>
    </source>
</evidence>
<dbReference type="InterPro" id="IPR012349">
    <property type="entry name" value="Split_barrel_FMN-bd"/>
</dbReference>
<dbReference type="EMBL" id="JBHRTI010000003">
    <property type="protein sequence ID" value="MFC3147300.1"/>
    <property type="molecule type" value="Genomic_DNA"/>
</dbReference>
<dbReference type="Gene3D" id="2.30.110.10">
    <property type="entry name" value="Electron Transport, Fmn-binding Protein, Chain A"/>
    <property type="match status" value="1"/>
</dbReference>
<comment type="caution">
    <text evidence="1">The sequence shown here is derived from an EMBL/GenBank/DDBJ whole genome shotgun (WGS) entry which is preliminary data.</text>
</comment>
<accession>A0ABV7H0K5</accession>
<dbReference type="Proteomes" id="UP001595556">
    <property type="component" value="Unassembled WGS sequence"/>
</dbReference>
<keyword evidence="2" id="KW-1185">Reference proteome</keyword>
<evidence type="ECO:0000313" key="1">
    <source>
        <dbReference type="EMBL" id="MFC3147300.1"/>
    </source>
</evidence>
<sequence length="213" mass="23976">MRPMRYNPASFAHGDLAACREIIAAHPFGTLITSRGAEPLVTHCPMVWVQDEHDPASAWIDGHIARPNTHHEHFDGGPALACFVGAHSYVSPTWYSERKNVPTWNYIAVHVTGTIERVDELPARDAVLKRLIGHMEPSYIEHWQGLPEDYQQRMLGGIVGFRLRVQRVEGKFKLSQNRQPADRDGVLAAMDRHAEQGDGDARELAAWMRRLSG</sequence>
<dbReference type="Pfam" id="PF04299">
    <property type="entry name" value="FMN_bind_2"/>
    <property type="match status" value="1"/>
</dbReference>